<dbReference type="PANTHER" id="PTHR43214:SF41">
    <property type="entry name" value="NITRATE_NITRITE RESPONSE REGULATOR PROTEIN NARP"/>
    <property type="match status" value="1"/>
</dbReference>
<dbReference type="FunCoup" id="A0A0Q2RT19">
    <property type="interactions" value="194"/>
</dbReference>
<dbReference type="Gene3D" id="3.40.50.2300">
    <property type="match status" value="1"/>
</dbReference>
<keyword evidence="1 5" id="KW-0597">Phosphoprotein</keyword>
<dbReference type="InterPro" id="IPR058245">
    <property type="entry name" value="NreC/VraR/RcsB-like_REC"/>
</dbReference>
<dbReference type="EMBL" id="LKHS01000004">
    <property type="protein sequence ID" value="KQH87262.1"/>
    <property type="molecule type" value="Genomic_DNA"/>
</dbReference>
<dbReference type="Pfam" id="PF00072">
    <property type="entry name" value="Response_reg"/>
    <property type="match status" value="1"/>
</dbReference>
<dbReference type="InterPro" id="IPR039420">
    <property type="entry name" value="WalR-like"/>
</dbReference>
<evidence type="ECO:0000313" key="9">
    <source>
        <dbReference type="Proteomes" id="UP000051221"/>
    </source>
</evidence>
<gene>
    <name evidence="8" type="ORF">AMR76_05970</name>
</gene>
<dbReference type="PROSITE" id="PS50043">
    <property type="entry name" value="HTH_LUXR_2"/>
    <property type="match status" value="1"/>
</dbReference>
<keyword evidence="2" id="KW-0805">Transcription regulation</keyword>
<dbReference type="RefSeq" id="WP_014257642.1">
    <property type="nucleotide sequence ID" value="NZ_CABLCD010000014.1"/>
</dbReference>
<feature type="domain" description="Response regulatory" evidence="7">
    <location>
        <begin position="3"/>
        <end position="118"/>
    </location>
</feature>
<dbReference type="InterPro" id="IPR001789">
    <property type="entry name" value="Sig_transdc_resp-reg_receiver"/>
</dbReference>
<dbReference type="PROSITE" id="PS00622">
    <property type="entry name" value="HTH_LUXR_1"/>
    <property type="match status" value="1"/>
</dbReference>
<dbReference type="PANTHER" id="PTHR43214">
    <property type="entry name" value="TWO-COMPONENT RESPONSE REGULATOR"/>
    <property type="match status" value="1"/>
</dbReference>
<keyword evidence="4" id="KW-0804">Transcription</keyword>
<dbReference type="SMART" id="SM00421">
    <property type="entry name" value="HTH_LUXR"/>
    <property type="match status" value="1"/>
</dbReference>
<dbReference type="Proteomes" id="UP000051221">
    <property type="component" value="Unassembled WGS sequence"/>
</dbReference>
<accession>A0A0Q2RT19</accession>
<evidence type="ECO:0000256" key="1">
    <source>
        <dbReference type="ARBA" id="ARBA00022553"/>
    </source>
</evidence>
<dbReference type="PROSITE" id="PS50110">
    <property type="entry name" value="RESPONSE_REGULATORY"/>
    <property type="match status" value="1"/>
</dbReference>
<proteinExistence type="predicted"/>
<dbReference type="GO" id="GO:0006355">
    <property type="term" value="P:regulation of DNA-templated transcription"/>
    <property type="evidence" value="ECO:0007669"/>
    <property type="project" value="InterPro"/>
</dbReference>
<comment type="caution">
    <text evidence="8">The sequence shown here is derived from an EMBL/GenBank/DDBJ whole genome shotgun (WGS) entry which is preliminary data.</text>
</comment>
<evidence type="ECO:0000256" key="2">
    <source>
        <dbReference type="ARBA" id="ARBA00023015"/>
    </source>
</evidence>
<dbReference type="OrthoDB" id="9796655at2"/>
<evidence type="ECO:0000256" key="4">
    <source>
        <dbReference type="ARBA" id="ARBA00023163"/>
    </source>
</evidence>
<reference evidence="8 9" key="1">
    <citation type="submission" date="2015-08" db="EMBL/GenBank/DDBJ databases">
        <title>Antibacterial properties of a collection of Vibrionaceae strains.</title>
        <authorList>
            <person name="Giubergia S."/>
        </authorList>
    </citation>
    <scope>NUCLEOTIDE SEQUENCE [LARGE SCALE GENOMIC DNA]</scope>
    <source>
        <strain evidence="8 9">S0821</strain>
    </source>
</reference>
<dbReference type="SMART" id="SM00448">
    <property type="entry name" value="REC"/>
    <property type="match status" value="1"/>
</dbReference>
<dbReference type="Gene3D" id="1.10.10.10">
    <property type="entry name" value="Winged helix-like DNA-binding domain superfamily/Winged helix DNA-binding domain"/>
    <property type="match status" value="1"/>
</dbReference>
<keyword evidence="9" id="KW-1185">Reference proteome</keyword>
<feature type="domain" description="HTH luxR-type" evidence="6">
    <location>
        <begin position="140"/>
        <end position="205"/>
    </location>
</feature>
<evidence type="ECO:0000313" key="8">
    <source>
        <dbReference type="EMBL" id="KQH87262.1"/>
    </source>
</evidence>
<evidence type="ECO:0000259" key="7">
    <source>
        <dbReference type="PROSITE" id="PS50110"/>
    </source>
</evidence>
<protein>
    <submittedName>
        <fullName evidence="8">LuxR family transcriptional regulator</fullName>
    </submittedName>
</protein>
<dbReference type="GeneID" id="50537153"/>
<dbReference type="AlphaFoldDB" id="A0A0Q2RT19"/>
<evidence type="ECO:0000256" key="3">
    <source>
        <dbReference type="ARBA" id="ARBA00023125"/>
    </source>
</evidence>
<keyword evidence="3" id="KW-0238">DNA-binding</keyword>
<dbReference type="CDD" id="cd17535">
    <property type="entry name" value="REC_NarL-like"/>
    <property type="match status" value="1"/>
</dbReference>
<dbReference type="InterPro" id="IPR000792">
    <property type="entry name" value="Tscrpt_reg_LuxR_C"/>
</dbReference>
<dbReference type="PRINTS" id="PR00038">
    <property type="entry name" value="HTHLUXR"/>
</dbReference>
<name>A0A0Q2RT19_VIBFU</name>
<dbReference type="InParanoid" id="A0A0Q2RT19"/>
<dbReference type="GO" id="GO:0000160">
    <property type="term" value="P:phosphorelay signal transduction system"/>
    <property type="evidence" value="ECO:0007669"/>
    <property type="project" value="InterPro"/>
</dbReference>
<dbReference type="OMA" id="IRQWDGA"/>
<dbReference type="Pfam" id="PF00196">
    <property type="entry name" value="GerE"/>
    <property type="match status" value="1"/>
</dbReference>
<evidence type="ECO:0000259" key="6">
    <source>
        <dbReference type="PROSITE" id="PS50043"/>
    </source>
</evidence>
<evidence type="ECO:0000256" key="5">
    <source>
        <dbReference type="PROSITE-ProRule" id="PRU00169"/>
    </source>
</evidence>
<organism evidence="8 9">
    <name type="scientific">Vibrio furnissii</name>
    <dbReference type="NCBI Taxonomy" id="29494"/>
    <lineage>
        <taxon>Bacteria</taxon>
        <taxon>Pseudomonadati</taxon>
        <taxon>Pseudomonadota</taxon>
        <taxon>Gammaproteobacteria</taxon>
        <taxon>Vibrionales</taxon>
        <taxon>Vibrionaceae</taxon>
        <taxon>Vibrio</taxon>
    </lineage>
</organism>
<dbReference type="InterPro" id="IPR036388">
    <property type="entry name" value="WH-like_DNA-bd_sf"/>
</dbReference>
<dbReference type="SUPFAM" id="SSF52172">
    <property type="entry name" value="CheY-like"/>
    <property type="match status" value="1"/>
</dbReference>
<feature type="modified residue" description="4-aspartylphosphate" evidence="5">
    <location>
        <position position="53"/>
    </location>
</feature>
<dbReference type="CDD" id="cd06170">
    <property type="entry name" value="LuxR_C_like"/>
    <property type="match status" value="1"/>
</dbReference>
<dbReference type="InterPro" id="IPR011006">
    <property type="entry name" value="CheY-like_superfamily"/>
</dbReference>
<dbReference type="GO" id="GO:0003677">
    <property type="term" value="F:DNA binding"/>
    <property type="evidence" value="ECO:0007669"/>
    <property type="project" value="UniProtKB-KW"/>
</dbReference>
<sequence>MKNILIVDDHPAIRMAVKILLESAGYEDIREATNGVDAVKMAHTERFDLVILDIGIPQLDGMEVMNRLRKLQPIPKILVLTTQPSEHFATRCLHMGASGFVSKSEDITNIIDASRAILSGHSYFPVASFHHQNAALSGQESEMLKLLSDREMMVLQQLSQGLTNKEIADKMILSNKTISTYKTRLMEKLGSSSLLELIEFAKRNGVV</sequence>